<dbReference type="Proteomes" id="UP000002866">
    <property type="component" value="Chromosome 5"/>
</dbReference>
<keyword evidence="6" id="KW-1185">Reference proteome</keyword>
<dbReference type="EMBL" id="HE806320">
    <property type="protein sequence ID" value="CCH61273.1"/>
    <property type="molecule type" value="Genomic_DNA"/>
</dbReference>
<dbReference type="GO" id="GO:0140849">
    <property type="term" value="F:ATP-dependent H2AZ histone chaperone activity"/>
    <property type="evidence" value="ECO:0007669"/>
    <property type="project" value="InterPro"/>
</dbReference>
<proteinExistence type="predicted"/>
<dbReference type="RefSeq" id="XP_004180792.1">
    <property type="nucleotide sequence ID" value="XM_004180744.1"/>
</dbReference>
<evidence type="ECO:0000313" key="5">
    <source>
        <dbReference type="EMBL" id="CCH61273.1"/>
    </source>
</evidence>
<dbReference type="Pfam" id="PF26242">
    <property type="entry name" value="Swc3_C"/>
    <property type="match status" value="1"/>
</dbReference>
<protein>
    <recommendedName>
        <fullName evidence="7">SWR1-complex protein 3</fullName>
    </recommendedName>
</protein>
<evidence type="ECO:0000259" key="4">
    <source>
        <dbReference type="Pfam" id="PF26242"/>
    </source>
</evidence>
<dbReference type="KEGG" id="tbl:TBLA_0E02200"/>
<feature type="compositionally biased region" description="Basic and acidic residues" evidence="2">
    <location>
        <begin position="232"/>
        <end position="244"/>
    </location>
</feature>
<feature type="compositionally biased region" description="Low complexity" evidence="2">
    <location>
        <begin position="397"/>
        <end position="408"/>
    </location>
</feature>
<dbReference type="FunCoup" id="I2H4H1">
    <property type="interactions" value="146"/>
</dbReference>
<sequence>MTMVRTKREYNDSDNTKGEPAPKRRTRRRTRSSEDVSADESESDIDEFDNQNKRNFNDSSRPYELVAGMPSSLEIPEYKAMTHPLSGKDSAVLYHSLVASRKTWITGTMFEWYWSKPIKLPTPDGKSEEPGVGSGNSSIRDKMQKMCDCKLEGGPHMFPVRLFILKNEEKEKIWQEDQDSKKKIKEERKKQEVEDKKKRIEERKKQQLLRKEEKQEQLRIQKEERAKLLAKKKEEQQKLKEEQKKLKKSQAHIPMLNTNTINNNNIQQNSKLSNKNATISKSTRITPLASSAPLNSQSSATSLDTPVKKPTARSINAKMIANLNVMAQKDKNLNELMGKVARCEASQEQINEFKKFIALAKRLPPPKGWIDPTLKQAQPQPETIGHTPASIPHEKTTSQNNKTTTQHSKTSNKKLSTDPNSKEPSILPNKQELNTNTSLKPNNCVIGGDSVKLESKDACPVKESKVEATNITPSVITSSINDSKSEPNLKSDDTILPTTSSSTSIIKNDIKTDACSNLPLTKTDITENNSKDAKSCCTESITTPVTINSSAMALESKKQIPLSDSNLPATGKSITLHGSDNDVNPQESNIKSSTPINGILLPKKESENIVKTENNNTTSKRAEIDKHKKLAKQQQKLEEKSMQLTAFQQKYTTGAELVIEFSENAGHRFRLPFKSIIEYRANKFIISWIMIHNTREIERYKAKKLKELTRRQHRADVKDQILADYNVYADQGSPKPLFSTMTVKLHGIHKRFASILLNSVEDSNKVSEWMSVILERGIRLSGYNLWYQLDGYDDSQLSEKLREGLVEHEENLGRRRRVSHS</sequence>
<evidence type="ECO:0008006" key="7">
    <source>
        <dbReference type="Google" id="ProtNLM"/>
    </source>
</evidence>
<feature type="compositionally biased region" description="Polar residues" evidence="2">
    <location>
        <begin position="288"/>
        <end position="304"/>
    </location>
</feature>
<feature type="region of interest" description="Disordered" evidence="2">
    <location>
        <begin position="369"/>
        <end position="438"/>
    </location>
</feature>
<evidence type="ECO:0000259" key="3">
    <source>
        <dbReference type="Pfam" id="PF24707"/>
    </source>
</evidence>
<reference evidence="5 6" key="1">
    <citation type="journal article" date="2011" name="Proc. Natl. Acad. Sci. U.S.A.">
        <title>Evolutionary erosion of yeast sex chromosomes by mating-type switching accidents.</title>
        <authorList>
            <person name="Gordon J.L."/>
            <person name="Armisen D."/>
            <person name="Proux-Wera E."/>
            <person name="Oheigeartaigh S.S."/>
            <person name="Byrne K.P."/>
            <person name="Wolfe K.H."/>
        </authorList>
    </citation>
    <scope>NUCLEOTIDE SEQUENCE [LARGE SCALE GENOMIC DNA]</scope>
    <source>
        <strain evidence="6">ATCC 34711 / CBS 6284 / DSM 70876 / NBRC 10599 / NRRL Y-10934 / UCD 77-7</strain>
    </source>
</reference>
<dbReference type="HOGENOM" id="CLU_008595_1_0_1"/>
<name>I2H4H1_HENB6</name>
<feature type="compositionally biased region" description="Basic and acidic residues" evidence="2">
    <location>
        <begin position="1"/>
        <end position="22"/>
    </location>
</feature>
<dbReference type="InterPro" id="IPR037651">
    <property type="entry name" value="Swc3"/>
</dbReference>
<evidence type="ECO:0000313" key="6">
    <source>
        <dbReference type="Proteomes" id="UP000002866"/>
    </source>
</evidence>
<feature type="region of interest" description="Disordered" evidence="2">
    <location>
        <begin position="577"/>
        <end position="596"/>
    </location>
</feature>
<dbReference type="OMA" id="MQKMCDC"/>
<dbReference type="AlphaFoldDB" id="I2H4H1"/>
<feature type="region of interest" description="Disordered" evidence="2">
    <location>
        <begin position="1"/>
        <end position="63"/>
    </location>
</feature>
<dbReference type="OrthoDB" id="4097064at2759"/>
<evidence type="ECO:0000256" key="1">
    <source>
        <dbReference type="SAM" id="Coils"/>
    </source>
</evidence>
<evidence type="ECO:0000256" key="2">
    <source>
        <dbReference type="SAM" id="MobiDB-lite"/>
    </source>
</evidence>
<dbReference type="eggNOG" id="ENOG502QWM7">
    <property type="taxonomic scope" value="Eukaryota"/>
</dbReference>
<feature type="region of interest" description="Disordered" evidence="2">
    <location>
        <begin position="288"/>
        <end position="308"/>
    </location>
</feature>
<feature type="coiled-coil region" evidence="1">
    <location>
        <begin position="620"/>
        <end position="650"/>
    </location>
</feature>
<dbReference type="Pfam" id="PF24707">
    <property type="entry name" value="Swc3"/>
    <property type="match status" value="1"/>
</dbReference>
<accession>I2H4H1</accession>
<feature type="domain" description="SWR1-complex protein 3" evidence="3">
    <location>
        <begin position="61"/>
        <end position="169"/>
    </location>
</feature>
<feature type="region of interest" description="Disordered" evidence="2">
    <location>
        <begin position="232"/>
        <end position="251"/>
    </location>
</feature>
<feature type="compositionally biased region" description="Polar residues" evidence="2">
    <location>
        <begin position="413"/>
        <end position="423"/>
    </location>
</feature>
<feature type="domain" description="Swc3 C-terminal" evidence="4">
    <location>
        <begin position="640"/>
        <end position="809"/>
    </location>
</feature>
<dbReference type="PANTHER" id="PTHR28108:SF1">
    <property type="entry name" value="SWR1-COMPLEX PROTEIN 3"/>
    <property type="match status" value="1"/>
</dbReference>
<organism evidence="5 6">
    <name type="scientific">Henningerozyma blattae (strain ATCC 34711 / CBS 6284 / DSM 70876 / NBRC 10599 / NRRL Y-10934 / UCD 77-7)</name>
    <name type="common">Yeast</name>
    <name type="synonym">Tetrapisispora blattae</name>
    <dbReference type="NCBI Taxonomy" id="1071380"/>
    <lineage>
        <taxon>Eukaryota</taxon>
        <taxon>Fungi</taxon>
        <taxon>Dikarya</taxon>
        <taxon>Ascomycota</taxon>
        <taxon>Saccharomycotina</taxon>
        <taxon>Saccharomycetes</taxon>
        <taxon>Saccharomycetales</taxon>
        <taxon>Saccharomycetaceae</taxon>
        <taxon>Henningerozyma</taxon>
    </lineage>
</organism>
<keyword evidence="1" id="KW-0175">Coiled coil</keyword>
<dbReference type="InterPro" id="IPR057558">
    <property type="entry name" value="Swc3_dom"/>
</dbReference>
<dbReference type="PANTHER" id="PTHR28108">
    <property type="entry name" value="SWR1-COMPLEX PROTEIN 3"/>
    <property type="match status" value="1"/>
</dbReference>
<dbReference type="InterPro" id="IPR058986">
    <property type="entry name" value="Swc3_C"/>
</dbReference>
<dbReference type="GeneID" id="14496346"/>
<gene>
    <name evidence="5" type="primary">TBLA0E02200</name>
    <name evidence="5" type="ORF">TBLA_0E02200</name>
</gene>
<dbReference type="InParanoid" id="I2H4H1"/>
<feature type="compositionally biased region" description="Acidic residues" evidence="2">
    <location>
        <begin position="36"/>
        <end position="49"/>
    </location>
</feature>
<dbReference type="STRING" id="1071380.I2H4H1"/>
<feature type="region of interest" description="Disordered" evidence="2">
    <location>
        <begin position="174"/>
        <end position="198"/>
    </location>
</feature>
<dbReference type="GO" id="GO:0000812">
    <property type="term" value="C:Swr1 complex"/>
    <property type="evidence" value="ECO:0007669"/>
    <property type="project" value="InterPro"/>
</dbReference>